<name>A0AAN7R1U3_TRANT</name>
<dbReference type="EMBL" id="JAXQNO010000012">
    <property type="protein sequence ID" value="KAK4786602.1"/>
    <property type="molecule type" value="Genomic_DNA"/>
</dbReference>
<dbReference type="Proteomes" id="UP001346149">
    <property type="component" value="Unassembled WGS sequence"/>
</dbReference>
<proteinExistence type="predicted"/>
<reference evidence="1 2" key="1">
    <citation type="journal article" date="2023" name="Hortic Res">
        <title>Pangenome of water caltrop reveals structural variations and asymmetric subgenome divergence after allopolyploidization.</title>
        <authorList>
            <person name="Zhang X."/>
            <person name="Chen Y."/>
            <person name="Wang L."/>
            <person name="Yuan Y."/>
            <person name="Fang M."/>
            <person name="Shi L."/>
            <person name="Lu R."/>
            <person name="Comes H.P."/>
            <person name="Ma Y."/>
            <person name="Chen Y."/>
            <person name="Huang G."/>
            <person name="Zhou Y."/>
            <person name="Zheng Z."/>
            <person name="Qiu Y."/>
        </authorList>
    </citation>
    <scope>NUCLEOTIDE SEQUENCE [LARGE SCALE GENOMIC DNA]</scope>
    <source>
        <strain evidence="1">F231</strain>
    </source>
</reference>
<accession>A0AAN7R1U3</accession>
<keyword evidence="2" id="KW-1185">Reference proteome</keyword>
<sequence>MIRFWWTLDSELAQTFAVEFFCRVCFCILKFPMIMVCHLTTLQVRDGGLTGSCSLHEQIKVMVDLHLDRVLVLNPHIQLHSGNPYGIYLEFQILLRLDQLHYCWNLWFLPCKSEN</sequence>
<evidence type="ECO:0000313" key="1">
    <source>
        <dbReference type="EMBL" id="KAK4786602.1"/>
    </source>
</evidence>
<dbReference type="AlphaFoldDB" id="A0AAN7R1U3"/>
<comment type="caution">
    <text evidence="1">The sequence shown here is derived from an EMBL/GenBank/DDBJ whole genome shotgun (WGS) entry which is preliminary data.</text>
</comment>
<gene>
    <name evidence="1" type="ORF">SAY86_010435</name>
</gene>
<protein>
    <submittedName>
        <fullName evidence="1">Uncharacterized protein</fullName>
    </submittedName>
</protein>
<evidence type="ECO:0000313" key="2">
    <source>
        <dbReference type="Proteomes" id="UP001346149"/>
    </source>
</evidence>
<organism evidence="1 2">
    <name type="scientific">Trapa natans</name>
    <name type="common">Water chestnut</name>
    <dbReference type="NCBI Taxonomy" id="22666"/>
    <lineage>
        <taxon>Eukaryota</taxon>
        <taxon>Viridiplantae</taxon>
        <taxon>Streptophyta</taxon>
        <taxon>Embryophyta</taxon>
        <taxon>Tracheophyta</taxon>
        <taxon>Spermatophyta</taxon>
        <taxon>Magnoliopsida</taxon>
        <taxon>eudicotyledons</taxon>
        <taxon>Gunneridae</taxon>
        <taxon>Pentapetalae</taxon>
        <taxon>rosids</taxon>
        <taxon>malvids</taxon>
        <taxon>Myrtales</taxon>
        <taxon>Lythraceae</taxon>
        <taxon>Trapa</taxon>
    </lineage>
</organism>